<keyword evidence="1" id="KW-0472">Membrane</keyword>
<keyword evidence="3" id="KW-1185">Reference proteome</keyword>
<organism evidence="2 3">
    <name type="scientific">Marisediminicola antarctica</name>
    <dbReference type="NCBI Taxonomy" id="674079"/>
    <lineage>
        <taxon>Bacteria</taxon>
        <taxon>Bacillati</taxon>
        <taxon>Actinomycetota</taxon>
        <taxon>Actinomycetes</taxon>
        <taxon>Micrococcales</taxon>
        <taxon>Microbacteriaceae</taxon>
        <taxon>Marisediminicola</taxon>
    </lineage>
</organism>
<gene>
    <name evidence="2" type="ORF">BHD05_04945</name>
</gene>
<keyword evidence="1" id="KW-0812">Transmembrane</keyword>
<sequence length="257" mass="27738">MWSVARRPKWIALLVLALVVAAAFAALGQWQLSRSIESGQVVERESEKVLPLSDVAEPQQPTTQRANGQLVEVSGEVIEEDFSVISNRVNGDETGFWVVGHLVTDDAASVAIALGWAPTEAAAGAALRSLAGGPTTVTGRYLLGEAPQEADFEDGERSALAPSALINEWDGFEGSAYGGYIVQDSAPGALETIDSPTPIETVTLNWLNIFYAAEWVVFAGFAVFMWYRLVRDAWEREIEEAALETAPASESDPRVQK</sequence>
<dbReference type="EMBL" id="CP017146">
    <property type="protein sequence ID" value="QHO69091.1"/>
    <property type="molecule type" value="Genomic_DNA"/>
</dbReference>
<comment type="caution">
    <text evidence="1">Lacks conserved residue(s) required for the propagation of feature annotation.</text>
</comment>
<keyword evidence="1" id="KW-1133">Transmembrane helix</keyword>
<dbReference type="GO" id="GO:0005886">
    <property type="term" value="C:plasma membrane"/>
    <property type="evidence" value="ECO:0007669"/>
    <property type="project" value="UniProtKB-SubCell"/>
</dbReference>
<proteinExistence type="inferred from homology"/>
<protein>
    <recommendedName>
        <fullName evidence="1">SURF1-like protein</fullName>
    </recommendedName>
</protein>
<dbReference type="Pfam" id="PF02104">
    <property type="entry name" value="SURF1"/>
    <property type="match status" value="1"/>
</dbReference>
<dbReference type="OrthoDB" id="3266379at2"/>
<dbReference type="KEGG" id="mant:BHD05_04945"/>
<name>A0A7L5AIY6_9MICO</name>
<feature type="transmembrane region" description="Helical" evidence="1">
    <location>
        <begin position="206"/>
        <end position="227"/>
    </location>
</feature>
<dbReference type="Proteomes" id="UP000464507">
    <property type="component" value="Chromosome"/>
</dbReference>
<dbReference type="PROSITE" id="PS50895">
    <property type="entry name" value="SURF1"/>
    <property type="match status" value="1"/>
</dbReference>
<dbReference type="RefSeq" id="WP_161887353.1">
    <property type="nucleotide sequence ID" value="NZ_CP017146.1"/>
</dbReference>
<accession>A0A7L5AIY6</accession>
<keyword evidence="1" id="KW-1003">Cell membrane</keyword>
<reference evidence="2 3" key="1">
    <citation type="submission" date="2016-09" db="EMBL/GenBank/DDBJ databases">
        <title>Complete genome sequence of microbes from the polar regions.</title>
        <authorList>
            <person name="Liao L."/>
            <person name="Chen B."/>
        </authorList>
    </citation>
    <scope>NUCLEOTIDE SEQUENCE [LARGE SCALE GENOMIC DNA]</scope>
    <source>
        <strain evidence="2 3">ZS314</strain>
    </source>
</reference>
<evidence type="ECO:0000313" key="2">
    <source>
        <dbReference type="EMBL" id="QHO69091.1"/>
    </source>
</evidence>
<dbReference type="AlphaFoldDB" id="A0A7L5AIY6"/>
<comment type="similarity">
    <text evidence="1">Belongs to the SURF1 family.</text>
</comment>
<comment type="subcellular location">
    <subcellularLocation>
        <location evidence="1">Cell membrane</location>
        <topology evidence="1">Multi-pass membrane protein</topology>
    </subcellularLocation>
</comment>
<evidence type="ECO:0000313" key="3">
    <source>
        <dbReference type="Proteomes" id="UP000464507"/>
    </source>
</evidence>
<dbReference type="InterPro" id="IPR002994">
    <property type="entry name" value="Surf1/Shy1"/>
</dbReference>
<evidence type="ECO:0000256" key="1">
    <source>
        <dbReference type="RuleBase" id="RU363076"/>
    </source>
</evidence>